<gene>
    <name evidence="3" type="ORF">LY89DRAFT_665644</name>
</gene>
<dbReference type="STRING" id="149040.A0A194XLZ1"/>
<evidence type="ECO:0000256" key="2">
    <source>
        <dbReference type="SAM" id="MobiDB-lite"/>
    </source>
</evidence>
<proteinExistence type="predicted"/>
<protein>
    <submittedName>
        <fullName evidence="3">Uncharacterized protein</fullName>
    </submittedName>
</protein>
<dbReference type="KEGG" id="psco:LY89DRAFT_665644"/>
<feature type="region of interest" description="Disordered" evidence="2">
    <location>
        <begin position="133"/>
        <end position="153"/>
    </location>
</feature>
<organism evidence="3 4">
    <name type="scientific">Mollisia scopiformis</name>
    <name type="common">Conifer needle endophyte fungus</name>
    <name type="synonym">Phialocephala scopiformis</name>
    <dbReference type="NCBI Taxonomy" id="149040"/>
    <lineage>
        <taxon>Eukaryota</taxon>
        <taxon>Fungi</taxon>
        <taxon>Dikarya</taxon>
        <taxon>Ascomycota</taxon>
        <taxon>Pezizomycotina</taxon>
        <taxon>Leotiomycetes</taxon>
        <taxon>Helotiales</taxon>
        <taxon>Mollisiaceae</taxon>
        <taxon>Mollisia</taxon>
    </lineage>
</organism>
<reference evidence="3 4" key="1">
    <citation type="submission" date="2015-10" db="EMBL/GenBank/DDBJ databases">
        <title>Full genome of DAOMC 229536 Phialocephala scopiformis, a fungal endophyte of spruce producing the potent anti-insectan compound rugulosin.</title>
        <authorList>
            <consortium name="DOE Joint Genome Institute"/>
            <person name="Walker A.K."/>
            <person name="Frasz S.L."/>
            <person name="Seifert K.A."/>
            <person name="Miller J.D."/>
            <person name="Mondo S.J."/>
            <person name="Labutti K."/>
            <person name="Lipzen A."/>
            <person name="Dockter R."/>
            <person name="Kennedy M."/>
            <person name="Grigoriev I.V."/>
            <person name="Spatafora J.W."/>
        </authorList>
    </citation>
    <scope>NUCLEOTIDE SEQUENCE [LARGE SCALE GENOMIC DNA]</scope>
    <source>
        <strain evidence="3 4">CBS 120377</strain>
    </source>
</reference>
<feature type="coiled-coil region" evidence="1">
    <location>
        <begin position="233"/>
        <end position="279"/>
    </location>
</feature>
<dbReference type="InParanoid" id="A0A194XLZ1"/>
<keyword evidence="1" id="KW-0175">Coiled coil</keyword>
<dbReference type="GeneID" id="28822582"/>
<keyword evidence="4" id="KW-1185">Reference proteome</keyword>
<dbReference type="RefSeq" id="XP_018075553.1">
    <property type="nucleotide sequence ID" value="XM_018212856.1"/>
</dbReference>
<feature type="region of interest" description="Disordered" evidence="2">
    <location>
        <begin position="57"/>
        <end position="86"/>
    </location>
</feature>
<accession>A0A194XLZ1</accession>
<sequence>MDTKMPQRVFFCCHWHVSPDHLPKYTHVDCDQLESLACENMSGKGHLTDVEQPCHNCASKHPSPNPVQPSSMDESDSKSDTGPAFDTLEQDWFSSKLMSATGHVMPVITGEEIMAALAREIERHAQNRALRELQSAHEKDHKRSNKKRKANEAGLEDMHFEGSPVEDTNIPGATVVELIAKDERAVPSRFNPAHYTLEEHTKSMTELKSEFAKDKIVQEARRQELEKQTMAELELAKLEHAKLKHQQQKLLLEAARLELALSQAEVRRAKDELLRTEAAVKAESVYPGSIRREASRVGALRQRTEQEKGSTEELAAEIAKCREGGNHRKGKTADLAAKMSMLNIETQRIVDSLRTQRYYSFTVEAVDWS</sequence>
<dbReference type="OrthoDB" id="166375at2759"/>
<dbReference type="Proteomes" id="UP000070700">
    <property type="component" value="Unassembled WGS sequence"/>
</dbReference>
<evidence type="ECO:0000313" key="4">
    <source>
        <dbReference type="Proteomes" id="UP000070700"/>
    </source>
</evidence>
<evidence type="ECO:0000313" key="3">
    <source>
        <dbReference type="EMBL" id="KUJ21198.1"/>
    </source>
</evidence>
<dbReference type="AlphaFoldDB" id="A0A194XLZ1"/>
<name>A0A194XLZ1_MOLSC</name>
<evidence type="ECO:0000256" key="1">
    <source>
        <dbReference type="SAM" id="Coils"/>
    </source>
</evidence>
<dbReference type="EMBL" id="KQ947408">
    <property type="protein sequence ID" value="KUJ21198.1"/>
    <property type="molecule type" value="Genomic_DNA"/>
</dbReference>